<protein>
    <submittedName>
        <fullName evidence="1">Uncharacterized protein</fullName>
    </submittedName>
</protein>
<accession>A0AAQ2UUR0</accession>
<dbReference type="Proteomes" id="UP000294726">
    <property type="component" value="Chromosome"/>
</dbReference>
<sequence>MITILIHVQPLFKSSSENFAKIFVSPLNRGYDYQYILKSLSINKSKVNHK</sequence>
<dbReference type="AlphaFoldDB" id="A0AAQ2UUR0"/>
<gene>
    <name evidence="1" type="ORF">OENI_0651</name>
</gene>
<organism evidence="1 2">
    <name type="scientific">Oenococcus oeni</name>
    <name type="common">Leuconostoc oenos</name>
    <dbReference type="NCBI Taxonomy" id="1247"/>
    <lineage>
        <taxon>Bacteria</taxon>
        <taxon>Bacillati</taxon>
        <taxon>Bacillota</taxon>
        <taxon>Bacilli</taxon>
        <taxon>Lactobacillales</taxon>
        <taxon>Lactobacillaceae</taxon>
        <taxon>Oenococcus</taxon>
    </lineage>
</organism>
<name>A0AAQ2UUR0_OENOE</name>
<proteinExistence type="predicted"/>
<dbReference type="EMBL" id="LR031358">
    <property type="protein sequence ID" value="VDB97719.1"/>
    <property type="molecule type" value="Genomic_DNA"/>
</dbReference>
<evidence type="ECO:0000313" key="1">
    <source>
        <dbReference type="EMBL" id="VDB97719.1"/>
    </source>
</evidence>
<evidence type="ECO:0000313" key="2">
    <source>
        <dbReference type="Proteomes" id="UP000294726"/>
    </source>
</evidence>
<reference evidence="1 2" key="1">
    <citation type="submission" date="2018-08" db="EMBL/GenBank/DDBJ databases">
        <authorList>
            <person name="Lorentzen P. G. S. M."/>
        </authorList>
    </citation>
    <scope>NUCLEOTIDE SEQUENCE [LARGE SCALE GENOMIC DNA]</scope>
    <source>
        <strain evidence="1 2">CRBO_1381</strain>
    </source>
</reference>